<dbReference type="EMBL" id="RDQH01000335">
    <property type="protein sequence ID" value="RXH88830.1"/>
    <property type="molecule type" value="Genomic_DNA"/>
</dbReference>
<dbReference type="Gene3D" id="3.60.110.10">
    <property type="entry name" value="Carbon-nitrogen hydrolase"/>
    <property type="match status" value="1"/>
</dbReference>
<feature type="domain" description="CN hydrolase" evidence="1">
    <location>
        <begin position="27"/>
        <end position="206"/>
    </location>
</feature>
<reference evidence="2 3" key="1">
    <citation type="submission" date="2018-10" db="EMBL/GenBank/DDBJ databases">
        <title>A high-quality apple genome assembly.</title>
        <authorList>
            <person name="Hu J."/>
        </authorList>
    </citation>
    <scope>NUCLEOTIDE SEQUENCE [LARGE SCALE GENOMIC DNA]</scope>
    <source>
        <strain evidence="3">cv. HFTH1</strain>
        <tissue evidence="2">Young leaf</tissue>
    </source>
</reference>
<dbReference type="InterPro" id="IPR036526">
    <property type="entry name" value="C-N_Hydrolase_sf"/>
</dbReference>
<dbReference type="InterPro" id="IPR003010">
    <property type="entry name" value="C-N_Hydrolase"/>
</dbReference>
<dbReference type="Proteomes" id="UP000290289">
    <property type="component" value="Chromosome 9"/>
</dbReference>
<proteinExistence type="predicted"/>
<organism evidence="2 3">
    <name type="scientific">Malus domestica</name>
    <name type="common">Apple</name>
    <name type="synonym">Pyrus malus</name>
    <dbReference type="NCBI Taxonomy" id="3750"/>
    <lineage>
        <taxon>Eukaryota</taxon>
        <taxon>Viridiplantae</taxon>
        <taxon>Streptophyta</taxon>
        <taxon>Embryophyta</taxon>
        <taxon>Tracheophyta</taxon>
        <taxon>Spermatophyta</taxon>
        <taxon>Magnoliopsida</taxon>
        <taxon>eudicotyledons</taxon>
        <taxon>Gunneridae</taxon>
        <taxon>Pentapetalae</taxon>
        <taxon>rosids</taxon>
        <taxon>fabids</taxon>
        <taxon>Rosales</taxon>
        <taxon>Rosaceae</taxon>
        <taxon>Amygdaloideae</taxon>
        <taxon>Maleae</taxon>
        <taxon>Malus</taxon>
    </lineage>
</organism>
<gene>
    <name evidence="2" type="ORF">DVH24_000429</name>
</gene>
<dbReference type="PANTHER" id="PTHR23088:SF53">
    <property type="entry name" value="OS06G0206000 PROTEIN"/>
    <property type="match status" value="1"/>
</dbReference>
<protein>
    <recommendedName>
        <fullName evidence="1">CN hydrolase domain-containing protein</fullName>
    </recommendedName>
</protein>
<dbReference type="STRING" id="3750.A0A498IZW9"/>
<name>A0A498IZW9_MALDO</name>
<dbReference type="SUPFAM" id="SSF56317">
    <property type="entry name" value="Carbon-nitrogen hydrolase"/>
    <property type="match status" value="1"/>
</dbReference>
<evidence type="ECO:0000313" key="3">
    <source>
        <dbReference type="Proteomes" id="UP000290289"/>
    </source>
</evidence>
<dbReference type="GO" id="GO:0050152">
    <property type="term" value="F:omega-amidase activity"/>
    <property type="evidence" value="ECO:0007669"/>
    <property type="project" value="TreeGrafter"/>
</dbReference>
<keyword evidence="3" id="KW-1185">Reference proteome</keyword>
<dbReference type="PANTHER" id="PTHR23088">
    <property type="entry name" value="NITRILASE-RELATED"/>
    <property type="match status" value="1"/>
</dbReference>
<evidence type="ECO:0000313" key="2">
    <source>
        <dbReference type="EMBL" id="RXH88830.1"/>
    </source>
</evidence>
<dbReference type="GO" id="GO:0005739">
    <property type="term" value="C:mitochondrion"/>
    <property type="evidence" value="ECO:0007669"/>
    <property type="project" value="TreeGrafter"/>
</dbReference>
<evidence type="ECO:0000259" key="1">
    <source>
        <dbReference type="PROSITE" id="PS50263"/>
    </source>
</evidence>
<dbReference type="GO" id="GO:0006107">
    <property type="term" value="P:oxaloacetate metabolic process"/>
    <property type="evidence" value="ECO:0007669"/>
    <property type="project" value="TreeGrafter"/>
</dbReference>
<comment type="caution">
    <text evidence="2">The sequence shown here is derived from an EMBL/GenBank/DDBJ whole genome shotgun (WGS) entry which is preliminary data.</text>
</comment>
<sequence length="206" mass="22525">MASLWNTSNPAMADASDPFQLPNIPKFKVALCQLSVTSDKNQNLDRAGISIKTAAEQGAKLLVLPEMWNCPYSSDYFAKFAEDFTDEDASPTLSMLSDAAYCHGITVVGGSVPERDHGRLYNTCCIFGPDGKLKAKHRKIHLFDIDVPGEISFKESDFFLAGDQTTIVDTEVGRIGVGICHDLQFPELAALYRKKGTGFCKCGLSF</sequence>
<dbReference type="AlphaFoldDB" id="A0A498IZW9"/>
<dbReference type="PROSITE" id="PS50263">
    <property type="entry name" value="CN_HYDROLASE"/>
    <property type="match status" value="1"/>
</dbReference>
<dbReference type="Pfam" id="PF00795">
    <property type="entry name" value="CN_hydrolase"/>
    <property type="match status" value="1"/>
</dbReference>
<dbReference type="GO" id="GO:0006528">
    <property type="term" value="P:asparagine metabolic process"/>
    <property type="evidence" value="ECO:0007669"/>
    <property type="project" value="TreeGrafter"/>
</dbReference>
<dbReference type="GO" id="GO:0006541">
    <property type="term" value="P:glutamine metabolic process"/>
    <property type="evidence" value="ECO:0007669"/>
    <property type="project" value="TreeGrafter"/>
</dbReference>
<accession>A0A498IZW9</accession>